<dbReference type="InterPro" id="IPR011055">
    <property type="entry name" value="Dup_hybrid_motif"/>
</dbReference>
<comment type="caution">
    <text evidence="1">The sequence shown here is derived from an EMBL/GenBank/DDBJ whole genome shotgun (WGS) entry which is preliminary data.</text>
</comment>
<dbReference type="AlphaFoldDB" id="A0A7C3E7Q2"/>
<proteinExistence type="predicted"/>
<accession>A0A7C3E7Q2</accession>
<name>A0A7C3E7Q2_9SPIR</name>
<reference evidence="1" key="1">
    <citation type="journal article" date="2020" name="mSystems">
        <title>Genome- and Community-Level Interaction Insights into Carbon Utilization and Element Cycling Functions of Hydrothermarchaeota in Hydrothermal Sediment.</title>
        <authorList>
            <person name="Zhou Z."/>
            <person name="Liu Y."/>
            <person name="Xu W."/>
            <person name="Pan J."/>
            <person name="Luo Z.H."/>
            <person name="Li M."/>
        </authorList>
    </citation>
    <scope>NUCLEOTIDE SEQUENCE [LARGE SCALE GENOMIC DNA]</scope>
    <source>
        <strain evidence="1">SpSt-503</strain>
    </source>
</reference>
<dbReference type="Gene3D" id="2.70.70.10">
    <property type="entry name" value="Glucose Permease (Domain IIA)"/>
    <property type="match status" value="1"/>
</dbReference>
<dbReference type="EMBL" id="DSVL01000089">
    <property type="protein sequence ID" value="HFH28473.1"/>
    <property type="molecule type" value="Genomic_DNA"/>
</dbReference>
<dbReference type="SUPFAM" id="SSF51261">
    <property type="entry name" value="Duplicated hybrid motif"/>
    <property type="match status" value="1"/>
</dbReference>
<sequence length="734" mass="78384">MSNSFFPQGNGLSGMVSSIAGTGPMGVIANTAMTGLQTITTSTLNSAINAVNLQYDKDGNLLGLGWSSDAFNAGVQGGLISAATGMTSSLTSGMLGELNLFDGNKIGLSDKIFNTQSIKAFNSLAGSLAGQGVNFALTGDFTLNVLNFGMFGVNDRNGNLVKNGLLELHLGRNGATMNVGMGGADVSLGTVAESMSGLRDTLKISGAKLASLVGNYEGVSTLNAVNMLGYSADMNNFALGRAIWGDMIKVRYGDTGDDLGNYDSTKPGEIQLSRTLLGNNRDLAAQLATVMAHEGVHERGIRLESEAHEQGLRTYGAIVEAFGLNKDQAFTQQMLLGLLQAQSYQENQGDVDHWKAIKNADGSFRMIWDNSTTLDLSELDPNILKDLGLDRVVAADKIKQNAGLIAQLFAGQFSVEDIQSIGTVSESAETAKAKIKAYEKDIRDYKQKDELRSGIETAVTGFTGVLYGLQERGIISGNGEEIDTTNLMGSGTVDDPYSPMRILSDTGLPVTTLYGWRLVDKGLAKAGSSYTLYNFSPYFHIGIDIGQKGEYIASVAGTISLSMADNANGLSSNLSFDGNKTLTYAHNGAGAIDAFLNAWGRTASGLTKEGALGVVAGTVIGYTGLTGAASGFHLHIGYKEGSTPKDPLSFYKNTNMFNITDEARYLTGYATQPAYNNYDLISNIRAYNTKNTTNFPIQEYIKAHPKEFPAYQYSPSNGRIYKFNPVTMRYEIMD</sequence>
<organism evidence="1">
    <name type="scientific">Gracilinema caldarium</name>
    <dbReference type="NCBI Taxonomy" id="215591"/>
    <lineage>
        <taxon>Bacteria</taxon>
        <taxon>Pseudomonadati</taxon>
        <taxon>Spirochaetota</taxon>
        <taxon>Spirochaetia</taxon>
        <taxon>Spirochaetales</taxon>
        <taxon>Breznakiellaceae</taxon>
        <taxon>Gracilinema</taxon>
    </lineage>
</organism>
<protein>
    <submittedName>
        <fullName evidence="1">M23 family metallopeptidase</fullName>
    </submittedName>
</protein>
<evidence type="ECO:0000313" key="1">
    <source>
        <dbReference type="EMBL" id="HFH28473.1"/>
    </source>
</evidence>
<gene>
    <name evidence="1" type="ORF">ENS59_03040</name>
</gene>